<keyword evidence="4" id="KW-0732">Signal</keyword>
<dbReference type="SUPFAM" id="SSF53448">
    <property type="entry name" value="Nucleotide-diphospho-sugar transferases"/>
    <property type="match status" value="1"/>
</dbReference>
<reference evidence="5 6" key="1">
    <citation type="journal article" date="2018" name="New Phytol.">
        <title>Phylogenomics of Endogonaceae and evolution of mycorrhizas within Mucoromycota.</title>
        <authorList>
            <person name="Chang Y."/>
            <person name="Desiro A."/>
            <person name="Na H."/>
            <person name="Sandor L."/>
            <person name="Lipzen A."/>
            <person name="Clum A."/>
            <person name="Barry K."/>
            <person name="Grigoriev I.V."/>
            <person name="Martin F.M."/>
            <person name="Stajich J.E."/>
            <person name="Smith M.E."/>
            <person name="Bonito G."/>
            <person name="Spatafora J.W."/>
        </authorList>
    </citation>
    <scope>NUCLEOTIDE SEQUENCE [LARGE SCALE GENOMIC DNA]</scope>
    <source>
        <strain evidence="5 6">GMNB39</strain>
    </source>
</reference>
<proteinExistence type="inferred from homology"/>
<dbReference type="GO" id="GO:0000026">
    <property type="term" value="F:alpha-1,2-mannosyltransferase activity"/>
    <property type="evidence" value="ECO:0007669"/>
    <property type="project" value="TreeGrafter"/>
</dbReference>
<feature type="region of interest" description="Disordered" evidence="3">
    <location>
        <begin position="84"/>
        <end position="112"/>
    </location>
</feature>
<evidence type="ECO:0000256" key="1">
    <source>
        <dbReference type="ARBA" id="ARBA00007677"/>
    </source>
</evidence>
<evidence type="ECO:0000256" key="3">
    <source>
        <dbReference type="SAM" id="MobiDB-lite"/>
    </source>
</evidence>
<dbReference type="PANTHER" id="PTHR31121">
    <property type="entry name" value="ALPHA-1,2 MANNOSYLTRANSFERASE KTR1"/>
    <property type="match status" value="1"/>
</dbReference>
<keyword evidence="2 5" id="KW-0808">Transferase</keyword>
<dbReference type="AlphaFoldDB" id="A0A433D975"/>
<feature type="signal peptide" evidence="4">
    <location>
        <begin position="1"/>
        <end position="20"/>
    </location>
</feature>
<dbReference type="InterPro" id="IPR029044">
    <property type="entry name" value="Nucleotide-diphossugar_trans"/>
</dbReference>
<evidence type="ECO:0000313" key="6">
    <source>
        <dbReference type="Proteomes" id="UP000268093"/>
    </source>
</evidence>
<feature type="compositionally biased region" description="Low complexity" evidence="3">
    <location>
        <begin position="41"/>
        <end position="52"/>
    </location>
</feature>
<organism evidence="5 6">
    <name type="scientific">Jimgerdemannia flammicorona</name>
    <dbReference type="NCBI Taxonomy" id="994334"/>
    <lineage>
        <taxon>Eukaryota</taxon>
        <taxon>Fungi</taxon>
        <taxon>Fungi incertae sedis</taxon>
        <taxon>Mucoromycota</taxon>
        <taxon>Mucoromycotina</taxon>
        <taxon>Endogonomycetes</taxon>
        <taxon>Endogonales</taxon>
        <taxon>Endogonaceae</taxon>
        <taxon>Jimgerdemannia</taxon>
    </lineage>
</organism>
<dbReference type="OrthoDB" id="439943at2759"/>
<sequence length="590" mass="68164">MPRLRLPYLLLAGLLVYVSSVILFSKNTKTSNISKEESTSLNNELNPNAPLPQEIPLDTSSPLLQGSEEEKAFTENIWLPLFDQNLKPDESPNSPNLDDDVDSEADPPSEEIPVVIEYSESDWKTHYSPMSQIPPPHAEFLPNRTLANAVIVILCRNSELQALRRSIREFEDRFNRKYGYPYVFLNDVPFTQEFKEIISNLTYANATFGLIPQEMWGWPPWVEQKTALRCMQNLQTQGVLYGGSLSYRHMCRFNSGFFYKHPLLLGYDWYWRVEPGVKFFCDLDYDPFLFMQKNNKTYGFNIILHEIRATIPSLYQHTLKFAESANLTTRLLRFFGEPSKGWVGYNLCHFWSNFEIASMSLWRNPTYEAYFDYLDHTGNFFYERWGDAPIHTLALGLMANKSEIHFFNDIGYKHDSFAHCVDDEASGLNRRCMCPSDHKNFDTDAGSCLQDWLAYREEGYQWDFPPNNTAIWDDPPNHDHDLANAYPGFQIQNWIDQEVPLPPGMGEGRKVIKIPDVVWYVVQQGRLGAVPEGIRAVWQAKGWLDWVPKGFMGAFGDCSLSFSGLFNLLPFFVTCRVRPEIPHSFPHYST</sequence>
<dbReference type="InterPro" id="IPR002685">
    <property type="entry name" value="Glyco_trans_15"/>
</dbReference>
<evidence type="ECO:0000256" key="4">
    <source>
        <dbReference type="SAM" id="SignalP"/>
    </source>
</evidence>
<dbReference type="GO" id="GO:0005794">
    <property type="term" value="C:Golgi apparatus"/>
    <property type="evidence" value="ECO:0007669"/>
    <property type="project" value="TreeGrafter"/>
</dbReference>
<feature type="chain" id="PRO_5019164985" evidence="4">
    <location>
        <begin position="21"/>
        <end position="590"/>
    </location>
</feature>
<dbReference type="Pfam" id="PF01793">
    <property type="entry name" value="Glyco_transf_15"/>
    <property type="match status" value="1"/>
</dbReference>
<dbReference type="EMBL" id="RBNI01004549">
    <property type="protein sequence ID" value="RUP47420.1"/>
    <property type="molecule type" value="Genomic_DNA"/>
</dbReference>
<keyword evidence="6" id="KW-1185">Reference proteome</keyword>
<evidence type="ECO:0000313" key="5">
    <source>
        <dbReference type="EMBL" id="RUP47420.1"/>
    </source>
</evidence>
<feature type="region of interest" description="Disordered" evidence="3">
    <location>
        <begin position="35"/>
        <end position="62"/>
    </location>
</feature>
<dbReference type="GO" id="GO:0016020">
    <property type="term" value="C:membrane"/>
    <property type="evidence" value="ECO:0007669"/>
    <property type="project" value="InterPro"/>
</dbReference>
<protein>
    <submittedName>
        <fullName evidence="5">Nucleotide-diphospho-sugar transferase</fullName>
    </submittedName>
</protein>
<name>A0A433D975_9FUNG</name>
<dbReference type="PANTHER" id="PTHR31121:SF2">
    <property type="entry name" value="MANNOSYLTRANSFERASE KTR5-RELATED"/>
    <property type="match status" value="1"/>
</dbReference>
<comment type="caution">
    <text evidence="5">The sequence shown here is derived from an EMBL/GenBank/DDBJ whole genome shotgun (WGS) entry which is preliminary data.</text>
</comment>
<dbReference type="Gene3D" id="3.90.550.10">
    <property type="entry name" value="Spore Coat Polysaccharide Biosynthesis Protein SpsA, Chain A"/>
    <property type="match status" value="1"/>
</dbReference>
<dbReference type="GO" id="GO:0006487">
    <property type="term" value="P:protein N-linked glycosylation"/>
    <property type="evidence" value="ECO:0007669"/>
    <property type="project" value="TreeGrafter"/>
</dbReference>
<dbReference type="GO" id="GO:0000032">
    <property type="term" value="P:cell wall mannoprotein biosynthetic process"/>
    <property type="evidence" value="ECO:0007669"/>
    <property type="project" value="TreeGrafter"/>
</dbReference>
<dbReference type="FunFam" id="3.90.550.10:FF:000051">
    <property type="entry name" value="Alpha-1,2-mannosyltransferase (Ktr4)"/>
    <property type="match status" value="1"/>
</dbReference>
<accession>A0A433D975</accession>
<feature type="compositionally biased region" description="Acidic residues" evidence="3">
    <location>
        <begin position="97"/>
        <end position="109"/>
    </location>
</feature>
<evidence type="ECO:0000256" key="2">
    <source>
        <dbReference type="ARBA" id="ARBA00022679"/>
    </source>
</evidence>
<dbReference type="Proteomes" id="UP000268093">
    <property type="component" value="Unassembled WGS sequence"/>
</dbReference>
<gene>
    <name evidence="5" type="ORF">BC936DRAFT_145752</name>
</gene>
<comment type="similarity">
    <text evidence="1">Belongs to the glycosyltransferase 15 family.</text>
</comment>